<keyword evidence="1" id="KW-0175">Coiled coil</keyword>
<protein>
    <recommendedName>
        <fullName evidence="2">PDZ domain-containing protein</fullName>
    </recommendedName>
</protein>
<accession>A0AAV0T6Y7</accession>
<dbReference type="InterPro" id="IPR036034">
    <property type="entry name" value="PDZ_sf"/>
</dbReference>
<evidence type="ECO:0000259" key="2">
    <source>
        <dbReference type="PROSITE" id="PS50106"/>
    </source>
</evidence>
<reference evidence="3" key="1">
    <citation type="submission" date="2022-12" db="EMBL/GenBank/DDBJ databases">
        <authorList>
            <person name="Webb A."/>
        </authorList>
    </citation>
    <scope>NUCLEOTIDE SEQUENCE</scope>
    <source>
        <strain evidence="3">Pf2</strain>
    </source>
</reference>
<gene>
    <name evidence="3" type="ORF">PFR002_LOCUS3209</name>
</gene>
<dbReference type="AlphaFoldDB" id="A0AAV0T6Y7"/>
<name>A0AAV0T6Y7_9STRA</name>
<feature type="coiled-coil region" evidence="1">
    <location>
        <begin position="185"/>
        <end position="285"/>
    </location>
</feature>
<dbReference type="PROSITE" id="PS50106">
    <property type="entry name" value="PDZ"/>
    <property type="match status" value="1"/>
</dbReference>
<evidence type="ECO:0000256" key="1">
    <source>
        <dbReference type="SAM" id="Coils"/>
    </source>
</evidence>
<proteinExistence type="predicted"/>
<dbReference type="CDD" id="cd00136">
    <property type="entry name" value="PDZ_canonical"/>
    <property type="match status" value="1"/>
</dbReference>
<dbReference type="Gene3D" id="2.30.42.10">
    <property type="match status" value="1"/>
</dbReference>
<evidence type="ECO:0000313" key="3">
    <source>
        <dbReference type="EMBL" id="CAI5716081.1"/>
    </source>
</evidence>
<organism evidence="3 4">
    <name type="scientific">Peronospora farinosa</name>
    <dbReference type="NCBI Taxonomy" id="134698"/>
    <lineage>
        <taxon>Eukaryota</taxon>
        <taxon>Sar</taxon>
        <taxon>Stramenopiles</taxon>
        <taxon>Oomycota</taxon>
        <taxon>Peronosporomycetes</taxon>
        <taxon>Peronosporales</taxon>
        <taxon>Peronosporaceae</taxon>
        <taxon>Peronospora</taxon>
    </lineage>
</organism>
<evidence type="ECO:0000313" key="4">
    <source>
        <dbReference type="Proteomes" id="UP001159659"/>
    </source>
</evidence>
<dbReference type="SUPFAM" id="SSF50156">
    <property type="entry name" value="PDZ domain-like"/>
    <property type="match status" value="1"/>
</dbReference>
<dbReference type="EMBL" id="CANTFK010000412">
    <property type="protein sequence ID" value="CAI5716081.1"/>
    <property type="molecule type" value="Genomic_DNA"/>
</dbReference>
<dbReference type="InterPro" id="IPR001478">
    <property type="entry name" value="PDZ"/>
</dbReference>
<dbReference type="Proteomes" id="UP001159659">
    <property type="component" value="Unassembled WGS sequence"/>
</dbReference>
<sequence length="436" mass="49172">MTHGSDTRRLSVHVMRDGDTLGFEVRHDKHKRVQVSQVHEKDVQLRVGDTLLSVNGIDLTGQALSIVIQHVKVTKTRELVFDIERHESSACTEKIVPQSPNAASGATSGAMCHADIVALEAEVLPFQVNKVNSETRGIPRTLTSDASTKTSRLLSIPVPADLPVICAPQPRKRARPLTATLVADLKKERAGNAALEEKNATLRKRLQRMLIENDEVRVRAKNEVTAAQEKAKIEIANVQSQLAATRAQLRLQDRSPHVARTDSILNELNMYKAQLERQKKTEMERTKMLTTRYWGECRIAIKDARRVLDSMVEMFRSKLRLVGRMRKDGTTKPELEVTCDGVRRLTFMKLFNLAREVAFYMSAAFHSQDPVHHTLDQGQFVDLFGDSLCHEERAGFFYVAIAPMVVVFDPSVESVSLKCKWTEKSVLRDIARNVRF</sequence>
<comment type="caution">
    <text evidence="3">The sequence shown here is derived from an EMBL/GenBank/DDBJ whole genome shotgun (WGS) entry which is preliminary data.</text>
</comment>
<feature type="domain" description="PDZ" evidence="2">
    <location>
        <begin position="9"/>
        <end position="72"/>
    </location>
</feature>